<dbReference type="PANTHER" id="PTHR43115:SF4">
    <property type="entry name" value="DEHYDROGENASE_REDUCTASE SDR FAMILY MEMBER 11"/>
    <property type="match status" value="1"/>
</dbReference>
<dbReference type="InterPro" id="IPR002347">
    <property type="entry name" value="SDR_fam"/>
</dbReference>
<evidence type="ECO:0000313" key="5">
    <source>
        <dbReference type="Proteomes" id="UP001162164"/>
    </source>
</evidence>
<keyword evidence="5" id="KW-1185">Reference proteome</keyword>
<evidence type="ECO:0000256" key="2">
    <source>
        <dbReference type="ARBA" id="ARBA00023002"/>
    </source>
</evidence>
<comment type="caution">
    <text evidence="4">The sequence shown here is derived from an EMBL/GenBank/DDBJ whole genome shotgun (WGS) entry which is preliminary data.</text>
</comment>
<dbReference type="SUPFAM" id="SSF51735">
    <property type="entry name" value="NAD(P)-binding Rossmann-fold domains"/>
    <property type="match status" value="1"/>
</dbReference>
<dbReference type="PRINTS" id="PR00080">
    <property type="entry name" value="SDRFAMILY"/>
</dbReference>
<dbReference type="Pfam" id="PF00106">
    <property type="entry name" value="adh_short"/>
    <property type="match status" value="1"/>
</dbReference>
<organism evidence="4 5">
    <name type="scientific">Molorchus minor</name>
    <dbReference type="NCBI Taxonomy" id="1323400"/>
    <lineage>
        <taxon>Eukaryota</taxon>
        <taxon>Metazoa</taxon>
        <taxon>Ecdysozoa</taxon>
        <taxon>Arthropoda</taxon>
        <taxon>Hexapoda</taxon>
        <taxon>Insecta</taxon>
        <taxon>Pterygota</taxon>
        <taxon>Neoptera</taxon>
        <taxon>Endopterygota</taxon>
        <taxon>Coleoptera</taxon>
        <taxon>Polyphaga</taxon>
        <taxon>Cucujiformia</taxon>
        <taxon>Chrysomeloidea</taxon>
        <taxon>Cerambycidae</taxon>
        <taxon>Lamiinae</taxon>
        <taxon>Monochamini</taxon>
        <taxon>Molorchus</taxon>
    </lineage>
</organism>
<gene>
    <name evidence="4" type="ORF">NQ317_016174</name>
</gene>
<dbReference type="Proteomes" id="UP001162164">
    <property type="component" value="Unassembled WGS sequence"/>
</dbReference>
<keyword evidence="2" id="KW-0560">Oxidoreductase</keyword>
<dbReference type="EMBL" id="JAPWTJ010000231">
    <property type="protein sequence ID" value="KAJ8980807.1"/>
    <property type="molecule type" value="Genomic_DNA"/>
</dbReference>
<dbReference type="PRINTS" id="PR00081">
    <property type="entry name" value="GDHRDH"/>
</dbReference>
<evidence type="ECO:0008006" key="6">
    <source>
        <dbReference type="Google" id="ProtNLM"/>
    </source>
</evidence>
<proteinExistence type="inferred from homology"/>
<protein>
    <recommendedName>
        <fullName evidence="6">Farnesol dehydrogenase</fullName>
    </recommendedName>
</protein>
<evidence type="ECO:0000256" key="1">
    <source>
        <dbReference type="ARBA" id="ARBA00006484"/>
    </source>
</evidence>
<accession>A0ABQ9JT17</accession>
<name>A0ABQ9JT17_9CUCU</name>
<reference evidence="4" key="1">
    <citation type="journal article" date="2023" name="Insect Mol. Biol.">
        <title>Genome sequencing provides insights into the evolution of gene families encoding plant cell wall-degrading enzymes in longhorned beetles.</title>
        <authorList>
            <person name="Shin N.R."/>
            <person name="Okamura Y."/>
            <person name="Kirsch R."/>
            <person name="Pauchet Y."/>
        </authorList>
    </citation>
    <scope>NUCLEOTIDE SEQUENCE</scope>
    <source>
        <strain evidence="4">MMC_N1</strain>
    </source>
</reference>
<dbReference type="Gene3D" id="3.40.50.720">
    <property type="entry name" value="NAD(P)-binding Rossmann-like Domain"/>
    <property type="match status" value="1"/>
</dbReference>
<comment type="similarity">
    <text evidence="1 3">Belongs to the short-chain dehydrogenases/reductases (SDR) family.</text>
</comment>
<evidence type="ECO:0000313" key="4">
    <source>
        <dbReference type="EMBL" id="KAJ8980807.1"/>
    </source>
</evidence>
<dbReference type="PANTHER" id="PTHR43115">
    <property type="entry name" value="DEHYDROGENASE/REDUCTASE SDR FAMILY MEMBER 11"/>
    <property type="match status" value="1"/>
</dbReference>
<evidence type="ECO:0000256" key="3">
    <source>
        <dbReference type="RuleBase" id="RU000363"/>
    </source>
</evidence>
<sequence length="251" mass="27818">MVLSMSKWVGKVAVVTGASSGIGKEIARELVRQGVTLVWQDEFTLIEELAKETRNEKGKLYALKCDVQLEEDVVNVFKWITDNLSEPVYIMINNAGVFGHTNLIDGDANIWKNVLDTNVFGLCLGTREAVRNMRANNVEGHIIHINSIGGHVIPYFYSSNVYPASKHAVTALTETIRREFAANKVNIKITSISPGIVNTDIVKDYGKMQAIMEQSPALISEDVVDAVIYALSTPPNVQVHDIILKPLHEHH</sequence>
<dbReference type="InterPro" id="IPR036291">
    <property type="entry name" value="NAD(P)-bd_dom_sf"/>
</dbReference>